<keyword evidence="5 7" id="KW-0472">Membrane</keyword>
<evidence type="ECO:0000313" key="10">
    <source>
        <dbReference type="RefSeq" id="XP_035676985.1"/>
    </source>
</evidence>
<dbReference type="Proteomes" id="UP000001554">
    <property type="component" value="Chromosome 5"/>
</dbReference>
<keyword evidence="8" id="KW-1185">Reference proteome</keyword>
<dbReference type="RefSeq" id="XP_035676985.1">
    <property type="nucleotide sequence ID" value="XM_035821092.1"/>
</dbReference>
<dbReference type="OMA" id="WCRMSST"/>
<dbReference type="GeneID" id="118416042"/>
<proteinExistence type="inferred from homology"/>
<dbReference type="OrthoDB" id="10011371at2759"/>
<evidence type="ECO:0000256" key="5">
    <source>
        <dbReference type="ARBA" id="ARBA00023136"/>
    </source>
</evidence>
<dbReference type="KEGG" id="bfo:118416042"/>
<evidence type="ECO:0000256" key="4">
    <source>
        <dbReference type="ARBA" id="ARBA00023034"/>
    </source>
</evidence>
<organism evidence="8 9">
    <name type="scientific">Branchiostoma floridae</name>
    <name type="common">Florida lancelet</name>
    <name type="synonym">Amphioxus</name>
    <dbReference type="NCBI Taxonomy" id="7739"/>
    <lineage>
        <taxon>Eukaryota</taxon>
        <taxon>Metazoa</taxon>
        <taxon>Chordata</taxon>
        <taxon>Cephalochordata</taxon>
        <taxon>Leptocardii</taxon>
        <taxon>Amphioxiformes</taxon>
        <taxon>Branchiostomatidae</taxon>
        <taxon>Branchiostoma</taxon>
    </lineage>
</organism>
<evidence type="ECO:0000256" key="2">
    <source>
        <dbReference type="ARBA" id="ARBA00004555"/>
    </source>
</evidence>
<reference evidence="8" key="1">
    <citation type="journal article" date="2020" name="Nat. Ecol. Evol.">
        <title>Deeply conserved synteny resolves early events in vertebrate evolution.</title>
        <authorList>
            <person name="Simakov O."/>
            <person name="Marletaz F."/>
            <person name="Yue J.X."/>
            <person name="O'Connell B."/>
            <person name="Jenkins J."/>
            <person name="Brandt A."/>
            <person name="Calef R."/>
            <person name="Tung C.H."/>
            <person name="Huang T.K."/>
            <person name="Schmutz J."/>
            <person name="Satoh N."/>
            <person name="Yu J.K."/>
            <person name="Putnam N.H."/>
            <person name="Green R.E."/>
            <person name="Rokhsar D.S."/>
        </authorList>
    </citation>
    <scope>NUCLEOTIDE SEQUENCE [LARGE SCALE GENOMIC DNA]</scope>
    <source>
        <strain evidence="8">S238N-H82</strain>
    </source>
</reference>
<feature type="transmembrane region" description="Helical" evidence="7">
    <location>
        <begin position="7"/>
        <end position="26"/>
    </location>
</feature>
<dbReference type="PANTHER" id="PTHR15905">
    <property type="entry name" value="GOLGI-ASSOCIATED KINASE 1B-RELATED"/>
    <property type="match status" value="1"/>
</dbReference>
<feature type="region of interest" description="Disordered" evidence="6">
    <location>
        <begin position="68"/>
        <end position="98"/>
    </location>
</feature>
<dbReference type="InterPro" id="IPR029207">
    <property type="entry name" value="FAM198"/>
</dbReference>
<keyword evidence="7" id="KW-1133">Transmembrane helix</keyword>
<dbReference type="GO" id="GO:0005794">
    <property type="term" value="C:Golgi apparatus"/>
    <property type="evidence" value="ECO:0000318"/>
    <property type="project" value="GO_Central"/>
</dbReference>
<comment type="subcellular location">
    <subcellularLocation>
        <location evidence="1">Endomembrane system</location>
    </subcellularLocation>
    <subcellularLocation>
        <location evidence="2">Golgi apparatus</location>
    </subcellularLocation>
</comment>
<gene>
    <name evidence="9 10" type="primary">LOC118416042</name>
</gene>
<evidence type="ECO:0000256" key="7">
    <source>
        <dbReference type="SAM" id="Phobius"/>
    </source>
</evidence>
<dbReference type="AlphaFoldDB" id="A0A9J7MS90"/>
<keyword evidence="7" id="KW-0812">Transmembrane</keyword>
<dbReference type="Pfam" id="PF15051">
    <property type="entry name" value="FAM198"/>
    <property type="match status" value="1"/>
</dbReference>
<protein>
    <submittedName>
        <fullName evidence="9 10">Golgi-associated kinase 1B-like</fullName>
    </submittedName>
</protein>
<feature type="compositionally biased region" description="Polar residues" evidence="6">
    <location>
        <begin position="69"/>
        <end position="94"/>
    </location>
</feature>
<name>A0A9J7MS90_BRAFL</name>
<evidence type="ECO:0000256" key="1">
    <source>
        <dbReference type="ARBA" id="ARBA00004308"/>
    </source>
</evidence>
<evidence type="ECO:0000256" key="3">
    <source>
        <dbReference type="ARBA" id="ARBA00007691"/>
    </source>
</evidence>
<sequence>MPRKVAVLFLTVAVLGTIVVTFYSYYNGVPSRQILHIFDTLVKNNYSESETMYFHVKYRKAHNTKVGVSETNEPFQEPNQKWTKEASSTPSPTSMLKGKGVSLEKFRNTRYLRFNKAAPSWFSRDDVERLIFLATANISHVLPHPHASLSPIVFDDDRYKTHLISDTEQCESQCGLLKSSLDIYEVLSFHLDRVLGLNRTLPVIARKFRGLSELGYRFQDGKARPLIWWDPDIAHGGKFQNDQNSLELSWVNYTAVLRNRCWADRTTPDPEQFCTPIKHIEWSKLAMFDFLLQVFDRLDRNCCGFNETLETEEEACFTDGRHLECETPEVLMLVHMLTRNSDRTRLVYIDNAGRPFRSRKNLDWRLLQGIDEFPEGPVVLLRDPSRLRRRLLQSLHIDKTFWNSVGTKTILNVVQNVVNRGQLLVKYVDENYIAVVPDY</sequence>
<accession>A0A9J7MS90</accession>
<evidence type="ECO:0000313" key="9">
    <source>
        <dbReference type="RefSeq" id="XP_035676984.1"/>
    </source>
</evidence>
<evidence type="ECO:0000313" key="8">
    <source>
        <dbReference type="Proteomes" id="UP000001554"/>
    </source>
</evidence>
<dbReference type="PANTHER" id="PTHR15905:SF5">
    <property type="entry name" value="GOLGI-ASSOCIATED KINASE 1A"/>
    <property type="match status" value="1"/>
</dbReference>
<reference evidence="9 10" key="2">
    <citation type="submission" date="2025-04" db="UniProtKB">
        <authorList>
            <consortium name="RefSeq"/>
        </authorList>
    </citation>
    <scope>IDENTIFICATION</scope>
    <source>
        <strain evidence="9 10">S238N-H82</strain>
        <tissue evidence="9 10">Testes</tissue>
    </source>
</reference>
<evidence type="ECO:0000256" key="6">
    <source>
        <dbReference type="SAM" id="MobiDB-lite"/>
    </source>
</evidence>
<comment type="similarity">
    <text evidence="3">Belongs to the GASK family.</text>
</comment>
<dbReference type="RefSeq" id="XP_035676984.1">
    <property type="nucleotide sequence ID" value="XM_035821091.1"/>
</dbReference>
<keyword evidence="4" id="KW-0333">Golgi apparatus</keyword>